<dbReference type="GO" id="GO:0005524">
    <property type="term" value="F:ATP binding"/>
    <property type="evidence" value="ECO:0007669"/>
    <property type="project" value="UniProtKB-KW"/>
</dbReference>
<dbReference type="PANTHER" id="PTHR24220">
    <property type="entry name" value="IMPORT ATP-BINDING PROTEIN"/>
    <property type="match status" value="1"/>
</dbReference>
<evidence type="ECO:0000256" key="1">
    <source>
        <dbReference type="ARBA" id="ARBA00022448"/>
    </source>
</evidence>
<evidence type="ECO:0000313" key="6">
    <source>
        <dbReference type="Proteomes" id="UP000184731"/>
    </source>
</evidence>
<reference evidence="5 6" key="1">
    <citation type="submission" date="2016-10" db="EMBL/GenBank/DDBJ databases">
        <title>Silvanigrella aquatica sp. nov., isolated from a freshwater lake located in the Black Forest, Germany, description of Silvanigrellaceae fam. nov., Silvanigrellales ord. nov., reclassification of the order Bdellovibrionales in the class Oligoflexia, reclassification of the families Bacteriovoracaceae and Halobacteriovoraceae in the new order Bacteriovoracales ord. nov., and reclassification of the family Pseudobacteriovoracaceae in the order Oligoflexiales.</title>
        <authorList>
            <person name="Hahn M.W."/>
            <person name="Schmidt J."/>
            <person name="Koll U."/>
            <person name="Rohde M."/>
            <person name="Verbag S."/>
            <person name="Pitt A."/>
            <person name="Nakai R."/>
            <person name="Naganuma T."/>
            <person name="Lang E."/>
        </authorList>
    </citation>
    <scope>NUCLEOTIDE SEQUENCE [LARGE SCALE GENOMIC DNA]</scope>
    <source>
        <strain evidence="5 6">MWH-Nonnen-W8red</strain>
    </source>
</reference>
<evidence type="ECO:0000256" key="2">
    <source>
        <dbReference type="ARBA" id="ARBA00022741"/>
    </source>
</evidence>
<dbReference type="Pfam" id="PF00005">
    <property type="entry name" value="ABC_tran"/>
    <property type="match status" value="1"/>
</dbReference>
<keyword evidence="1" id="KW-0813">Transport</keyword>
<dbReference type="Proteomes" id="UP000184731">
    <property type="component" value="Chromosome"/>
</dbReference>
<proteinExistence type="predicted"/>
<dbReference type="InterPro" id="IPR015854">
    <property type="entry name" value="ABC_transpr_LolD-like"/>
</dbReference>
<dbReference type="AlphaFoldDB" id="A0A1L4D1E4"/>
<accession>A0A1L4D1E4</accession>
<evidence type="ECO:0000313" key="5">
    <source>
        <dbReference type="EMBL" id="APJ04017.1"/>
    </source>
</evidence>
<dbReference type="Gene3D" id="3.40.50.300">
    <property type="entry name" value="P-loop containing nucleotide triphosphate hydrolases"/>
    <property type="match status" value="1"/>
</dbReference>
<dbReference type="InterPro" id="IPR027417">
    <property type="entry name" value="P-loop_NTPase"/>
</dbReference>
<dbReference type="KEGG" id="saqi:AXG55_08895"/>
<evidence type="ECO:0000256" key="3">
    <source>
        <dbReference type="ARBA" id="ARBA00022840"/>
    </source>
</evidence>
<dbReference type="PANTHER" id="PTHR24220:SF611">
    <property type="entry name" value="ATP-BINDING COMPONENT OF ABC TRANSPORTER-RELATED"/>
    <property type="match status" value="1"/>
</dbReference>
<dbReference type="RefSeq" id="WP_148697763.1">
    <property type="nucleotide sequence ID" value="NZ_CP017834.1"/>
</dbReference>
<keyword evidence="2" id="KW-0547">Nucleotide-binding</keyword>
<dbReference type="InterPro" id="IPR017911">
    <property type="entry name" value="MacB-like_ATP-bd"/>
</dbReference>
<dbReference type="OrthoDB" id="5292358at2"/>
<dbReference type="InterPro" id="IPR003593">
    <property type="entry name" value="AAA+_ATPase"/>
</dbReference>
<evidence type="ECO:0000259" key="4">
    <source>
        <dbReference type="PROSITE" id="PS50893"/>
    </source>
</evidence>
<dbReference type="CDD" id="cd03255">
    <property type="entry name" value="ABC_MJ0796_LolCDE_FtsE"/>
    <property type="match status" value="1"/>
</dbReference>
<protein>
    <recommendedName>
        <fullName evidence="4">ABC transporter domain-containing protein</fullName>
    </recommendedName>
</protein>
<name>A0A1L4D1E4_9BACT</name>
<dbReference type="PROSITE" id="PS50893">
    <property type="entry name" value="ABC_TRANSPORTER_2"/>
    <property type="match status" value="1"/>
</dbReference>
<dbReference type="STRING" id="1915309.AXG55_08895"/>
<gene>
    <name evidence="5" type="ORF">AXG55_08895</name>
</gene>
<organism evidence="5 6">
    <name type="scientific">Silvanigrella aquatica</name>
    <dbReference type="NCBI Taxonomy" id="1915309"/>
    <lineage>
        <taxon>Bacteria</taxon>
        <taxon>Pseudomonadati</taxon>
        <taxon>Bdellovibrionota</taxon>
        <taxon>Oligoflexia</taxon>
        <taxon>Silvanigrellales</taxon>
        <taxon>Silvanigrellaceae</taxon>
        <taxon>Silvanigrella</taxon>
    </lineage>
</organism>
<feature type="domain" description="ABC transporter" evidence="4">
    <location>
        <begin position="5"/>
        <end position="228"/>
    </location>
</feature>
<sequence length="228" mass="25976">MTQVVSIKNLKYSYKKGHPILDIENLDISEGDRLFLYGPSGCGKTTLLSIMAGILPAKEGSLKIFNTEYVGLKPSKRDHLRGTQMGYIFQMFNLIPYLNVRDNILLPCKISPARRNKLTPKELNEKCHELAHNLKIDSLLHKKVTEISIGQQQRVAAARALIGFPKLIIADEPTSSLDTENREQFLQNLFTQCEAQKTTLIFVSHDKELKKFFSHHILLPEINRVKHL</sequence>
<keyword evidence="6" id="KW-1185">Reference proteome</keyword>
<keyword evidence="3" id="KW-0067">ATP-binding</keyword>
<dbReference type="SMART" id="SM00382">
    <property type="entry name" value="AAA"/>
    <property type="match status" value="1"/>
</dbReference>
<dbReference type="GO" id="GO:0016887">
    <property type="term" value="F:ATP hydrolysis activity"/>
    <property type="evidence" value="ECO:0007669"/>
    <property type="project" value="InterPro"/>
</dbReference>
<dbReference type="InterPro" id="IPR003439">
    <property type="entry name" value="ABC_transporter-like_ATP-bd"/>
</dbReference>
<dbReference type="GO" id="GO:0005886">
    <property type="term" value="C:plasma membrane"/>
    <property type="evidence" value="ECO:0007669"/>
    <property type="project" value="TreeGrafter"/>
</dbReference>
<dbReference type="SUPFAM" id="SSF52540">
    <property type="entry name" value="P-loop containing nucleoside triphosphate hydrolases"/>
    <property type="match status" value="1"/>
</dbReference>
<dbReference type="GO" id="GO:0022857">
    <property type="term" value="F:transmembrane transporter activity"/>
    <property type="evidence" value="ECO:0007669"/>
    <property type="project" value="TreeGrafter"/>
</dbReference>
<dbReference type="EMBL" id="CP017834">
    <property type="protein sequence ID" value="APJ04017.1"/>
    <property type="molecule type" value="Genomic_DNA"/>
</dbReference>